<feature type="compositionally biased region" description="Pro residues" evidence="8">
    <location>
        <begin position="82"/>
        <end position="97"/>
    </location>
</feature>
<sequence length="460" mass="52501">MSQNQNKQHLQQQLDQHHQLQQQQHLQLQQQQQHHHHQQQLLHHHHQQQQQQHQQQRQWQQYQQQQQHLHHQQQQQQHHPPTHLPPGHPMALFPPGPHHPHFGGPHMIRDSYPLYPWLLSRHGRIFPHRFPGNFLLQPFRKPKRVRTAFSPTQLLKLEHAFESNHYVVGAERKQLAQGLSLTETQVKVWFQNRRTKWKRKYTADVESLASHYYAQLGIGGLARPMVVGDRLWLFSQTPTGPTPFQSIMLNGNVASQMAAPMRPYNGNLSSTTSTTTPRSTLMPPLPVIESARNAILARGQPLNFALPFTLAGPSTGNTNCNATTQIVPSAKPYRTSGDFVERFVEYNSLPMTAALINGNTYCRNDNPLANAVPNDTYLALKYGTMPLEGDTSTSNGLAELERVFGDTNANFLQKKINSTNMSECDKRDSSSNPRNHLVSSRSDSDCSDIDCEQIDEPDEV</sequence>
<evidence type="ECO:0000259" key="9">
    <source>
        <dbReference type="PROSITE" id="PS50071"/>
    </source>
</evidence>
<dbReference type="InterPro" id="IPR001356">
    <property type="entry name" value="HD"/>
</dbReference>
<dbReference type="SMART" id="SM00389">
    <property type="entry name" value="HOX"/>
    <property type="match status" value="1"/>
</dbReference>
<dbReference type="PRINTS" id="PR00024">
    <property type="entry name" value="HOMEOBOX"/>
</dbReference>
<dbReference type="OrthoDB" id="6159439at2759"/>
<evidence type="ECO:0000313" key="10">
    <source>
        <dbReference type="EMBL" id="JAB85204.1"/>
    </source>
</evidence>
<evidence type="ECO:0000256" key="4">
    <source>
        <dbReference type="ARBA" id="ARBA00023155"/>
    </source>
</evidence>
<dbReference type="EMBL" id="GAMC01021351">
    <property type="protein sequence ID" value="JAB85204.1"/>
    <property type="molecule type" value="mRNA"/>
</dbReference>
<dbReference type="InterPro" id="IPR009057">
    <property type="entry name" value="Homeodomain-like_sf"/>
</dbReference>
<reference evidence="10" key="2">
    <citation type="journal article" date="2014" name="BMC Genomics">
        <title>A genomic perspective to assessing quality of mass-reared SIT flies used in Mediterranean fruit fly (Ceratitis capitata) eradication in California.</title>
        <authorList>
            <person name="Calla B."/>
            <person name="Hall B."/>
            <person name="Hou S."/>
            <person name="Geib S.M."/>
        </authorList>
    </citation>
    <scope>NUCLEOTIDE SEQUENCE</scope>
</reference>
<evidence type="ECO:0000256" key="6">
    <source>
        <dbReference type="PROSITE-ProRule" id="PRU00108"/>
    </source>
</evidence>
<feature type="domain" description="Homeobox" evidence="9">
    <location>
        <begin position="140"/>
        <end position="200"/>
    </location>
</feature>
<dbReference type="GO" id="GO:0005634">
    <property type="term" value="C:nucleus"/>
    <property type="evidence" value="ECO:0007669"/>
    <property type="project" value="UniProtKB-SubCell"/>
</dbReference>
<evidence type="ECO:0000256" key="8">
    <source>
        <dbReference type="SAM" id="MobiDB-lite"/>
    </source>
</evidence>
<keyword evidence="5 6" id="KW-0539">Nucleus</keyword>
<dbReference type="AlphaFoldDB" id="W8B5V5"/>
<dbReference type="PROSITE" id="PS50071">
    <property type="entry name" value="HOMEOBOX_2"/>
    <property type="match status" value="1"/>
</dbReference>
<evidence type="ECO:0000256" key="1">
    <source>
        <dbReference type="ARBA" id="ARBA00004123"/>
    </source>
</evidence>
<comment type="similarity">
    <text evidence="2">Belongs to the EMX homeobox family.</text>
</comment>
<dbReference type="PROSITE" id="PS00027">
    <property type="entry name" value="HOMEOBOX_1"/>
    <property type="match status" value="1"/>
</dbReference>
<feature type="compositionally biased region" description="Low complexity" evidence="8">
    <location>
        <begin position="8"/>
        <end position="32"/>
    </location>
</feature>
<dbReference type="CDD" id="cd00086">
    <property type="entry name" value="homeodomain"/>
    <property type="match status" value="1"/>
</dbReference>
<dbReference type="InterPro" id="IPR050877">
    <property type="entry name" value="EMX-VAX-Noto_Homeobox_TFs"/>
</dbReference>
<dbReference type="GO" id="GO:0000981">
    <property type="term" value="F:DNA-binding transcription factor activity, RNA polymerase II-specific"/>
    <property type="evidence" value="ECO:0007669"/>
    <property type="project" value="InterPro"/>
</dbReference>
<dbReference type="GO" id="GO:0000978">
    <property type="term" value="F:RNA polymerase II cis-regulatory region sequence-specific DNA binding"/>
    <property type="evidence" value="ECO:0007669"/>
    <property type="project" value="TreeGrafter"/>
</dbReference>
<feature type="compositionally biased region" description="Low complexity" evidence="8">
    <location>
        <begin position="48"/>
        <end position="79"/>
    </location>
</feature>
<dbReference type="Gene3D" id="1.10.10.60">
    <property type="entry name" value="Homeodomain-like"/>
    <property type="match status" value="1"/>
</dbReference>
<proteinExistence type="evidence at transcript level"/>
<organism evidence="10">
    <name type="scientific">Ceratitis capitata</name>
    <name type="common">Mediterranean fruit fly</name>
    <name type="synonym">Tephritis capitata</name>
    <dbReference type="NCBI Taxonomy" id="7213"/>
    <lineage>
        <taxon>Eukaryota</taxon>
        <taxon>Metazoa</taxon>
        <taxon>Ecdysozoa</taxon>
        <taxon>Arthropoda</taxon>
        <taxon>Hexapoda</taxon>
        <taxon>Insecta</taxon>
        <taxon>Pterygota</taxon>
        <taxon>Neoptera</taxon>
        <taxon>Endopterygota</taxon>
        <taxon>Diptera</taxon>
        <taxon>Brachycera</taxon>
        <taxon>Muscomorpha</taxon>
        <taxon>Tephritoidea</taxon>
        <taxon>Tephritidae</taxon>
        <taxon>Ceratitis</taxon>
        <taxon>Ceratitis</taxon>
    </lineage>
</organism>
<reference evidence="10" key="1">
    <citation type="submission" date="2013-07" db="EMBL/GenBank/DDBJ databases">
        <authorList>
            <person name="Geib S."/>
        </authorList>
    </citation>
    <scope>NUCLEOTIDE SEQUENCE</scope>
</reference>
<dbReference type="PANTHER" id="PTHR24339:SF28">
    <property type="entry name" value="E5-RELATED"/>
    <property type="match status" value="1"/>
</dbReference>
<feature type="compositionally biased region" description="Acidic residues" evidence="8">
    <location>
        <begin position="445"/>
        <end position="460"/>
    </location>
</feature>
<comment type="subcellular location">
    <subcellularLocation>
        <location evidence="1 6 7">Nucleus</location>
    </subcellularLocation>
</comment>
<feature type="DNA-binding region" description="Homeobox" evidence="6">
    <location>
        <begin position="142"/>
        <end position="201"/>
    </location>
</feature>
<feature type="region of interest" description="Disordered" evidence="8">
    <location>
        <begin position="1"/>
        <end position="104"/>
    </location>
</feature>
<evidence type="ECO:0000256" key="5">
    <source>
        <dbReference type="ARBA" id="ARBA00023242"/>
    </source>
</evidence>
<dbReference type="Pfam" id="PF00046">
    <property type="entry name" value="Homeodomain"/>
    <property type="match status" value="1"/>
</dbReference>
<accession>W8B5V5</accession>
<feature type="compositionally biased region" description="Basic residues" evidence="8">
    <location>
        <begin position="33"/>
        <end position="47"/>
    </location>
</feature>
<dbReference type="FunFam" id="1.10.10.60:FF:000081">
    <property type="entry name" value="Empty spiracles homeobox 2"/>
    <property type="match status" value="1"/>
</dbReference>
<protein>
    <submittedName>
        <fullName evidence="10">Homeotic protein empty spiracles</fullName>
    </submittedName>
</protein>
<dbReference type="InterPro" id="IPR017970">
    <property type="entry name" value="Homeobox_CS"/>
</dbReference>
<evidence type="ECO:0000256" key="2">
    <source>
        <dbReference type="ARBA" id="ARBA00007397"/>
    </source>
</evidence>
<name>W8B5V5_CERCA</name>
<dbReference type="SUPFAM" id="SSF46689">
    <property type="entry name" value="Homeodomain-like"/>
    <property type="match status" value="1"/>
</dbReference>
<feature type="region of interest" description="Disordered" evidence="8">
    <location>
        <begin position="421"/>
        <end position="460"/>
    </location>
</feature>
<evidence type="ECO:0000256" key="7">
    <source>
        <dbReference type="RuleBase" id="RU000682"/>
    </source>
</evidence>
<dbReference type="InterPro" id="IPR020479">
    <property type="entry name" value="HD_metazoa"/>
</dbReference>
<dbReference type="PANTHER" id="PTHR24339">
    <property type="entry name" value="HOMEOBOX PROTEIN EMX-RELATED"/>
    <property type="match status" value="1"/>
</dbReference>
<keyword evidence="3 6" id="KW-0238">DNA-binding</keyword>
<gene>
    <name evidence="10" type="primary">EMS</name>
</gene>
<evidence type="ECO:0000256" key="3">
    <source>
        <dbReference type="ARBA" id="ARBA00023125"/>
    </source>
</evidence>
<keyword evidence="4 6" id="KW-0371">Homeobox</keyword>